<evidence type="ECO:0000313" key="9">
    <source>
        <dbReference type="Proteomes" id="UP000294927"/>
    </source>
</evidence>
<dbReference type="PANTHER" id="PTHR43229:SF2">
    <property type="entry name" value="NODULATION PROTEIN J"/>
    <property type="match status" value="1"/>
</dbReference>
<proteinExistence type="predicted"/>
<dbReference type="GO" id="GO:0140359">
    <property type="term" value="F:ABC-type transporter activity"/>
    <property type="evidence" value="ECO:0007669"/>
    <property type="project" value="InterPro"/>
</dbReference>
<keyword evidence="9" id="KW-1185">Reference proteome</keyword>
<accession>A0A4R7VWX7</accession>
<evidence type="ECO:0000256" key="1">
    <source>
        <dbReference type="ARBA" id="ARBA00004141"/>
    </source>
</evidence>
<keyword evidence="3 6" id="KW-1133">Transmembrane helix</keyword>
<dbReference type="InterPro" id="IPR013525">
    <property type="entry name" value="ABC2_TM"/>
</dbReference>
<dbReference type="PIRSF" id="PIRSF006648">
    <property type="entry name" value="DrrB"/>
    <property type="match status" value="1"/>
</dbReference>
<evidence type="ECO:0000256" key="2">
    <source>
        <dbReference type="ARBA" id="ARBA00022692"/>
    </source>
</evidence>
<feature type="transmembrane region" description="Helical" evidence="6">
    <location>
        <begin position="45"/>
        <end position="71"/>
    </location>
</feature>
<dbReference type="Pfam" id="PF01061">
    <property type="entry name" value="ABC2_membrane"/>
    <property type="match status" value="1"/>
</dbReference>
<sequence length="242" mass="25901">MSFTYLILEVRRAMRNGRFLVFSIAFPVLLFLLYVGIFADGDKAVVGILMVNMTAFGALSASLFAGGRVALERQLGWQRQLRLTPLSGSGYLAAKGITGMMLAIPAVVLVPLIGAVAEGVSLDAAGWLRVTVGIWLAVIPFALIGLFVGQIGTPESMQPIMSITMMAMSLLGGIFIPIDTMPGWLTTISHLLPSYWLGQVGRGAVTSSLSVDLGQAVLVLAGWTLVLGFAVIRRYRRDSARV</sequence>
<evidence type="ECO:0000256" key="5">
    <source>
        <dbReference type="ARBA" id="ARBA00023251"/>
    </source>
</evidence>
<name>A0A4R7VWX7_9PSEU</name>
<comment type="caution">
    <text evidence="8">The sequence shown here is derived from an EMBL/GenBank/DDBJ whole genome shotgun (WGS) entry which is preliminary data.</text>
</comment>
<dbReference type="PANTHER" id="PTHR43229">
    <property type="entry name" value="NODULATION PROTEIN J"/>
    <property type="match status" value="1"/>
</dbReference>
<feature type="transmembrane region" description="Helical" evidence="6">
    <location>
        <begin position="160"/>
        <end position="178"/>
    </location>
</feature>
<dbReference type="GO" id="GO:0046677">
    <property type="term" value="P:response to antibiotic"/>
    <property type="evidence" value="ECO:0007669"/>
    <property type="project" value="UniProtKB-KW"/>
</dbReference>
<reference evidence="8 9" key="1">
    <citation type="submission" date="2019-03" db="EMBL/GenBank/DDBJ databases">
        <title>Genomic Encyclopedia of Archaeal and Bacterial Type Strains, Phase II (KMG-II): from individual species to whole genera.</title>
        <authorList>
            <person name="Goeker M."/>
        </authorList>
    </citation>
    <scope>NUCLEOTIDE SEQUENCE [LARGE SCALE GENOMIC DNA]</scope>
    <source>
        <strain evidence="8 9">DSM 45499</strain>
    </source>
</reference>
<evidence type="ECO:0000313" key="8">
    <source>
        <dbReference type="EMBL" id="TDV54155.1"/>
    </source>
</evidence>
<comment type="subcellular location">
    <subcellularLocation>
        <location evidence="1">Membrane</location>
        <topology evidence="1">Multi-pass membrane protein</topology>
    </subcellularLocation>
</comment>
<dbReference type="EMBL" id="SOCP01000004">
    <property type="protein sequence ID" value="TDV54155.1"/>
    <property type="molecule type" value="Genomic_DNA"/>
</dbReference>
<dbReference type="OrthoDB" id="63188at2"/>
<dbReference type="AlphaFoldDB" id="A0A4R7VWX7"/>
<evidence type="ECO:0000256" key="6">
    <source>
        <dbReference type="SAM" id="Phobius"/>
    </source>
</evidence>
<dbReference type="RefSeq" id="WP_133903125.1">
    <property type="nucleotide sequence ID" value="NZ_SOCP01000004.1"/>
</dbReference>
<keyword evidence="4 6" id="KW-0472">Membrane</keyword>
<organism evidence="8 9">
    <name type="scientific">Actinophytocola oryzae</name>
    <dbReference type="NCBI Taxonomy" id="502181"/>
    <lineage>
        <taxon>Bacteria</taxon>
        <taxon>Bacillati</taxon>
        <taxon>Actinomycetota</taxon>
        <taxon>Actinomycetes</taxon>
        <taxon>Pseudonocardiales</taxon>
        <taxon>Pseudonocardiaceae</taxon>
    </lineage>
</organism>
<gene>
    <name evidence="8" type="ORF">CLV71_104624</name>
</gene>
<protein>
    <submittedName>
        <fullName evidence="8">ABC-2 type transport system permease protein</fullName>
    </submittedName>
</protein>
<dbReference type="InterPro" id="IPR000412">
    <property type="entry name" value="ABC_2_transport"/>
</dbReference>
<feature type="transmembrane region" description="Helical" evidence="6">
    <location>
        <begin position="92"/>
        <end position="114"/>
    </location>
</feature>
<feature type="transmembrane region" description="Helical" evidence="6">
    <location>
        <begin position="126"/>
        <end position="148"/>
    </location>
</feature>
<feature type="transmembrane region" description="Helical" evidence="6">
    <location>
        <begin position="213"/>
        <end position="232"/>
    </location>
</feature>
<feature type="transmembrane region" description="Helical" evidence="6">
    <location>
        <begin position="20"/>
        <end position="39"/>
    </location>
</feature>
<evidence type="ECO:0000259" key="7">
    <source>
        <dbReference type="Pfam" id="PF01061"/>
    </source>
</evidence>
<keyword evidence="2 6" id="KW-0812">Transmembrane</keyword>
<dbReference type="Proteomes" id="UP000294927">
    <property type="component" value="Unassembled WGS sequence"/>
</dbReference>
<keyword evidence="5" id="KW-0046">Antibiotic resistance</keyword>
<dbReference type="InterPro" id="IPR051784">
    <property type="entry name" value="Nod_factor_ABC_transporter"/>
</dbReference>
<dbReference type="GO" id="GO:0043190">
    <property type="term" value="C:ATP-binding cassette (ABC) transporter complex"/>
    <property type="evidence" value="ECO:0007669"/>
    <property type="project" value="InterPro"/>
</dbReference>
<feature type="domain" description="ABC-2 type transporter transmembrane" evidence="7">
    <location>
        <begin position="9"/>
        <end position="200"/>
    </location>
</feature>
<evidence type="ECO:0000256" key="4">
    <source>
        <dbReference type="ARBA" id="ARBA00023136"/>
    </source>
</evidence>
<evidence type="ECO:0000256" key="3">
    <source>
        <dbReference type="ARBA" id="ARBA00022989"/>
    </source>
</evidence>